<dbReference type="AlphaFoldDB" id="A0A1Q9AEG0"/>
<gene>
    <name evidence="1" type="ORF">BJF92_00720</name>
</gene>
<evidence type="ECO:0000313" key="2">
    <source>
        <dbReference type="Proteomes" id="UP000186143"/>
    </source>
</evidence>
<accession>A0A1Q9AEG0</accession>
<name>A0A1Q9AEG0_9HYPH</name>
<sequence>MAFISLQEAAGRLGVSLSYLRDLLDRVDRIPTVLDAEGADFWTSTTGVIHERDLRTYEHMLRHRRFVRLRERYADVLVEDAVLAIRPGWKSILEHVCDRIRWMPAQWSMRLRKAKEQSGYLVLGFEYDRDQPAAYNELERLREEIRLMSLAVCEECGRHGRFRYSPSRSLTLCDKHARLAEPVLPGDGVIADPASDGALLSELPHD</sequence>
<dbReference type="RefSeq" id="WP_075636548.1">
    <property type="nucleotide sequence ID" value="NZ_MKIO01000040.1"/>
</dbReference>
<comment type="caution">
    <text evidence="1">The sequence shown here is derived from an EMBL/GenBank/DDBJ whole genome shotgun (WGS) entry which is preliminary data.</text>
</comment>
<dbReference type="OrthoDB" id="8342511at2"/>
<organism evidence="1 2">
    <name type="scientific">Xaviernesmea rhizosphaerae</name>
    <dbReference type="NCBI Taxonomy" id="1672749"/>
    <lineage>
        <taxon>Bacteria</taxon>
        <taxon>Pseudomonadati</taxon>
        <taxon>Pseudomonadota</taxon>
        <taxon>Alphaproteobacteria</taxon>
        <taxon>Hyphomicrobiales</taxon>
        <taxon>Rhizobiaceae</taxon>
        <taxon>Rhizobium/Agrobacterium group</taxon>
        <taxon>Xaviernesmea</taxon>
    </lineage>
</organism>
<dbReference type="STRING" id="1672749.BJF92_00720"/>
<reference evidence="1 2" key="1">
    <citation type="submission" date="2016-09" db="EMBL/GenBank/DDBJ databases">
        <title>Rhizobium sp. nov., a novel species isolated from the rice rhizosphere.</title>
        <authorList>
            <person name="Zhao J."/>
            <person name="Zhang X."/>
        </authorList>
    </citation>
    <scope>NUCLEOTIDE SEQUENCE [LARGE SCALE GENOMIC DNA]</scope>
    <source>
        <strain evidence="1 2">MH17</strain>
    </source>
</reference>
<dbReference type="Proteomes" id="UP000186143">
    <property type="component" value="Unassembled WGS sequence"/>
</dbReference>
<dbReference type="EMBL" id="MKIO01000040">
    <property type="protein sequence ID" value="OLP53324.1"/>
    <property type="molecule type" value="Genomic_DNA"/>
</dbReference>
<evidence type="ECO:0000313" key="1">
    <source>
        <dbReference type="EMBL" id="OLP53324.1"/>
    </source>
</evidence>
<protein>
    <submittedName>
        <fullName evidence="1">Uncharacterized protein</fullName>
    </submittedName>
</protein>
<proteinExistence type="predicted"/>